<dbReference type="KEGG" id="aalt:CC77DRAFT_509561"/>
<dbReference type="RefSeq" id="XP_018389684.1">
    <property type="nucleotide sequence ID" value="XM_018531971.1"/>
</dbReference>
<dbReference type="PANTHER" id="PTHR38790:SF9">
    <property type="entry name" value="F-BOX DOMAIN-CONTAINING PROTEIN"/>
    <property type="match status" value="1"/>
</dbReference>
<dbReference type="AlphaFoldDB" id="A0A177DX38"/>
<dbReference type="GeneID" id="29117565"/>
<dbReference type="EMBL" id="KV441471">
    <property type="protein sequence ID" value="OAG24263.1"/>
    <property type="molecule type" value="Genomic_DNA"/>
</dbReference>
<protein>
    <recommendedName>
        <fullName evidence="1">DUF7730 domain-containing protein</fullName>
    </recommendedName>
</protein>
<gene>
    <name evidence="2" type="ORF">CC77DRAFT_509561</name>
</gene>
<evidence type="ECO:0000313" key="2">
    <source>
        <dbReference type="EMBL" id="OAG24263.1"/>
    </source>
</evidence>
<evidence type="ECO:0000313" key="3">
    <source>
        <dbReference type="Proteomes" id="UP000077248"/>
    </source>
</evidence>
<dbReference type="OMA" id="RPWVASW"/>
<reference evidence="2 3" key="1">
    <citation type="submission" date="2016-05" db="EMBL/GenBank/DDBJ databases">
        <title>Comparative analysis of secretome profiles of manganese(II)-oxidizing ascomycete fungi.</title>
        <authorList>
            <consortium name="DOE Joint Genome Institute"/>
            <person name="Zeiner C.A."/>
            <person name="Purvine S.O."/>
            <person name="Zink E.M."/>
            <person name="Wu S."/>
            <person name="Pasa-Tolic L."/>
            <person name="Chaput D.L."/>
            <person name="Haridas S."/>
            <person name="Grigoriev I.V."/>
            <person name="Santelli C.M."/>
            <person name="Hansel C.M."/>
        </authorList>
    </citation>
    <scope>NUCLEOTIDE SEQUENCE [LARGE SCALE GENOMIC DNA]</scope>
    <source>
        <strain evidence="2 3">SRC1lrK2f</strain>
    </source>
</reference>
<dbReference type="Proteomes" id="UP000077248">
    <property type="component" value="Unassembled WGS sequence"/>
</dbReference>
<evidence type="ECO:0000259" key="1">
    <source>
        <dbReference type="Pfam" id="PF24864"/>
    </source>
</evidence>
<keyword evidence="3" id="KW-1185">Reference proteome</keyword>
<dbReference type="PANTHER" id="PTHR38790">
    <property type="entry name" value="2EXR DOMAIN-CONTAINING PROTEIN-RELATED"/>
    <property type="match status" value="1"/>
</dbReference>
<dbReference type="Pfam" id="PF24864">
    <property type="entry name" value="DUF7730"/>
    <property type="match status" value="1"/>
</dbReference>
<organism evidence="2 3">
    <name type="scientific">Alternaria alternata</name>
    <name type="common">Alternaria rot fungus</name>
    <name type="synonym">Torula alternata</name>
    <dbReference type="NCBI Taxonomy" id="5599"/>
    <lineage>
        <taxon>Eukaryota</taxon>
        <taxon>Fungi</taxon>
        <taxon>Dikarya</taxon>
        <taxon>Ascomycota</taxon>
        <taxon>Pezizomycotina</taxon>
        <taxon>Dothideomycetes</taxon>
        <taxon>Pleosporomycetidae</taxon>
        <taxon>Pleosporales</taxon>
        <taxon>Pleosporineae</taxon>
        <taxon>Pleosporaceae</taxon>
        <taxon>Alternaria</taxon>
        <taxon>Alternaria sect. Alternaria</taxon>
        <taxon>Alternaria alternata complex</taxon>
    </lineage>
</organism>
<sequence length="370" mass="42445">MASRLLELPREIRDLIYDYVLVRDVIPVQCAAVLSEVAASRSPGICRQLDKNYPLRRIRATRRIWYIPRFDIGLTSAANDSGELRNIQMTYQLGMPSDMLSSRRIEIRLLQTCRQIYHEARKSFYGKNLFSFTADFSVPTAFAFLCDRPATSLKLISSIKLVLVEASNLRGTIGAHYPVLRRSTDSLVLQFAYNHFTDLCTLLSTSRMDLRRLHLSISSLHQRYDVAPSLVKECLSWEAEKTDGPRPWIASWIDPLTKVESLEHLNIHWVFDRPRLCRVADTISHMRCQMLADTRSTLADRPGASDASRLDYQLHYRVAIQDGISISYEVSKKDLDSHRSAGDDIQSSGEELMTAWRRQVREIFEASRCL</sequence>
<proteinExistence type="predicted"/>
<dbReference type="InterPro" id="IPR056632">
    <property type="entry name" value="DUF7730"/>
</dbReference>
<name>A0A177DX38_ALTAL</name>
<feature type="domain" description="DUF7730" evidence="1">
    <location>
        <begin position="2"/>
        <end position="226"/>
    </location>
</feature>
<accession>A0A177DX38</accession>
<dbReference type="VEuPathDB" id="FungiDB:CC77DRAFT_509561"/>